<organism evidence="1 2">
    <name type="scientific">Hyalomma asiaticum</name>
    <name type="common">Tick</name>
    <dbReference type="NCBI Taxonomy" id="266040"/>
    <lineage>
        <taxon>Eukaryota</taxon>
        <taxon>Metazoa</taxon>
        <taxon>Ecdysozoa</taxon>
        <taxon>Arthropoda</taxon>
        <taxon>Chelicerata</taxon>
        <taxon>Arachnida</taxon>
        <taxon>Acari</taxon>
        <taxon>Parasitiformes</taxon>
        <taxon>Ixodida</taxon>
        <taxon>Ixodoidea</taxon>
        <taxon>Ixodidae</taxon>
        <taxon>Hyalomminae</taxon>
        <taxon>Hyalomma</taxon>
    </lineage>
</organism>
<accession>A0ACB7SQU2</accession>
<reference evidence="1" key="1">
    <citation type="submission" date="2020-05" db="EMBL/GenBank/DDBJ databases">
        <title>Large-scale comparative analyses of tick genomes elucidate their genetic diversity and vector capacities.</title>
        <authorList>
            <person name="Jia N."/>
            <person name="Wang J."/>
            <person name="Shi W."/>
            <person name="Du L."/>
            <person name="Sun Y."/>
            <person name="Zhan W."/>
            <person name="Jiang J."/>
            <person name="Wang Q."/>
            <person name="Zhang B."/>
            <person name="Ji P."/>
            <person name="Sakyi L.B."/>
            <person name="Cui X."/>
            <person name="Yuan T."/>
            <person name="Jiang B."/>
            <person name="Yang W."/>
            <person name="Lam T.T.-Y."/>
            <person name="Chang Q."/>
            <person name="Ding S."/>
            <person name="Wang X."/>
            <person name="Zhu J."/>
            <person name="Ruan X."/>
            <person name="Zhao L."/>
            <person name="Wei J."/>
            <person name="Que T."/>
            <person name="Du C."/>
            <person name="Cheng J."/>
            <person name="Dai P."/>
            <person name="Han X."/>
            <person name="Huang E."/>
            <person name="Gao Y."/>
            <person name="Liu J."/>
            <person name="Shao H."/>
            <person name="Ye R."/>
            <person name="Li L."/>
            <person name="Wei W."/>
            <person name="Wang X."/>
            <person name="Wang C."/>
            <person name="Yang T."/>
            <person name="Huo Q."/>
            <person name="Li W."/>
            <person name="Guo W."/>
            <person name="Chen H."/>
            <person name="Zhou L."/>
            <person name="Ni X."/>
            <person name="Tian J."/>
            <person name="Zhou Y."/>
            <person name="Sheng Y."/>
            <person name="Liu T."/>
            <person name="Pan Y."/>
            <person name="Xia L."/>
            <person name="Li J."/>
            <person name="Zhao F."/>
            <person name="Cao W."/>
        </authorList>
    </citation>
    <scope>NUCLEOTIDE SEQUENCE</scope>
    <source>
        <strain evidence="1">Hyas-2018</strain>
    </source>
</reference>
<comment type="caution">
    <text evidence="1">The sequence shown here is derived from an EMBL/GenBank/DDBJ whole genome shotgun (WGS) entry which is preliminary data.</text>
</comment>
<keyword evidence="2" id="KW-1185">Reference proteome</keyword>
<dbReference type="EMBL" id="CM023483">
    <property type="protein sequence ID" value="KAH6937045.1"/>
    <property type="molecule type" value="Genomic_DNA"/>
</dbReference>
<name>A0ACB7SQU2_HYAAI</name>
<protein>
    <submittedName>
        <fullName evidence="1">Uncharacterized protein</fullName>
    </submittedName>
</protein>
<gene>
    <name evidence="1" type="ORF">HPB50_025313</name>
</gene>
<proteinExistence type="predicted"/>
<dbReference type="Proteomes" id="UP000821845">
    <property type="component" value="Chromosome 3"/>
</dbReference>
<evidence type="ECO:0000313" key="1">
    <source>
        <dbReference type="EMBL" id="KAH6937045.1"/>
    </source>
</evidence>
<evidence type="ECO:0000313" key="2">
    <source>
        <dbReference type="Proteomes" id="UP000821845"/>
    </source>
</evidence>
<sequence>MIECAMPLISLQFPRKHCHSMRKHKRTTDTKLYLCMVHKYLLREVRQRLAEPHCPMSSVSAHLRQCHQPYYSRRVHEIRGSHRILLQMTILIAVLICRGWSC</sequence>